<accession>A0A932GRH2</accession>
<protein>
    <submittedName>
        <fullName evidence="3">VCBS repeat-containing protein</fullName>
    </submittedName>
</protein>
<feature type="signal peptide" evidence="2">
    <location>
        <begin position="1"/>
        <end position="26"/>
    </location>
</feature>
<evidence type="ECO:0000256" key="2">
    <source>
        <dbReference type="SAM" id="SignalP"/>
    </source>
</evidence>
<gene>
    <name evidence="3" type="ORF">HYY65_12320</name>
</gene>
<dbReference type="AlphaFoldDB" id="A0A932GRH2"/>
<evidence type="ECO:0000313" key="4">
    <source>
        <dbReference type="Proteomes" id="UP000741360"/>
    </source>
</evidence>
<feature type="chain" id="PRO_5037198029" evidence="2">
    <location>
        <begin position="27"/>
        <end position="640"/>
    </location>
</feature>
<dbReference type="SUPFAM" id="SSF69318">
    <property type="entry name" value="Integrin alpha N-terminal domain"/>
    <property type="match status" value="1"/>
</dbReference>
<comment type="caution">
    <text evidence="3">The sequence shown here is derived from an EMBL/GenBank/DDBJ whole genome shotgun (WGS) entry which is preliminary data.</text>
</comment>
<organism evidence="3 4">
    <name type="scientific">Tectimicrobiota bacterium</name>
    <dbReference type="NCBI Taxonomy" id="2528274"/>
    <lineage>
        <taxon>Bacteria</taxon>
        <taxon>Pseudomonadati</taxon>
        <taxon>Nitrospinota/Tectimicrobiota group</taxon>
        <taxon>Candidatus Tectimicrobiota</taxon>
    </lineage>
</organism>
<sequence>MKAKRSVLILVLVLSLGFNLPLETGAQSSSSRDPVDRVAGKIREAFPVVRGAVVSWQENRVILDVARKDGVQPGTQVTLTREGAEFKHPLTGVVLGRYEETLGTLQVVEVQDQYSIAVPKEMKPGTVPKVGDKVRISAELVKLAVAPVSAPEGQNVDGEALGRALGESLKGTGRFEVTDSDRFHTWLLERGIDPSQVLTDKNLQQIVRQYGIDYLVTGSVRKVQERWALEVSVVSVSTKEPKLVENALLSDVPTRLAGRSVRDRLSGARAARINPQFLLRDRARGVVGSQGLLRSAPIEHAVRGIDVGDVDGDGKNEIVAIGSDVMTIYRWNDKKLVEVATYKGGSGSSFLNVGVADLNGNGVEEIFVTNLRNNLLRSIVLGYRGGALKVVQNDIHRYLRVVKLPGAKPELWAQAQGSTSPFDGKITRYRWEGKKYVEGDPVELPKDFPALGISIYGFLPLDLDGDGKLKYIMVDNNDRLRVYSQDGELLWRSTEHYGGYETGFLVEARGTELPNASLGSNDQVRRVLIKGRILWGGKTGPLAGTVLMNTNIPSTGYILENLRGYDQSVISGLRWEAGGLYEEWRTRPLGGYMADYLLADIDNDGIPELVAAIVEPQGILFLRREGKSWIGAFKLSGATP</sequence>
<reference evidence="3" key="1">
    <citation type="submission" date="2020-07" db="EMBL/GenBank/DDBJ databases">
        <title>Huge and variable diversity of episymbiotic CPR bacteria and DPANN archaea in groundwater ecosystems.</title>
        <authorList>
            <person name="He C.Y."/>
            <person name="Keren R."/>
            <person name="Whittaker M."/>
            <person name="Farag I.F."/>
            <person name="Doudna J."/>
            <person name="Cate J.H.D."/>
            <person name="Banfield J.F."/>
        </authorList>
    </citation>
    <scope>NUCLEOTIDE SEQUENCE</scope>
    <source>
        <strain evidence="3">NC_groundwater_717_Ag_S-0.2um_59_8</strain>
    </source>
</reference>
<evidence type="ECO:0000313" key="3">
    <source>
        <dbReference type="EMBL" id="MBI3015811.1"/>
    </source>
</evidence>
<dbReference type="Pfam" id="PF13517">
    <property type="entry name" value="FG-GAP_3"/>
    <property type="match status" value="1"/>
</dbReference>
<evidence type="ECO:0000256" key="1">
    <source>
        <dbReference type="ARBA" id="ARBA00022729"/>
    </source>
</evidence>
<name>A0A932GRH2_UNCTE</name>
<dbReference type="Gene3D" id="3.40.50.10610">
    <property type="entry name" value="ABC-type transport auxiliary lipoprotein component"/>
    <property type="match status" value="1"/>
</dbReference>
<keyword evidence="1 2" id="KW-0732">Signal</keyword>
<dbReference type="InterPro" id="IPR028994">
    <property type="entry name" value="Integrin_alpha_N"/>
</dbReference>
<dbReference type="Proteomes" id="UP000741360">
    <property type="component" value="Unassembled WGS sequence"/>
</dbReference>
<dbReference type="InterPro" id="IPR013517">
    <property type="entry name" value="FG-GAP"/>
</dbReference>
<dbReference type="EMBL" id="JACPSX010000237">
    <property type="protein sequence ID" value="MBI3015811.1"/>
    <property type="molecule type" value="Genomic_DNA"/>
</dbReference>
<proteinExistence type="predicted"/>